<sequence length="193" mass="22053">MSLLFDEPFIGGLRYRNDVITEDEEQALLARLMPLDLAPFRFHGWLGNRKTQSFGWRYDFDDASFTPGEQMPDWLKPLREKAAALAGLPLDEFVQVLVARYDPSAGIGWHRDRDVFERVVGISLNTPATLRFRQRTASGFRRANVEVEPRSAYLLSGEARHDWDHSIAPGDQLRFSITFRTLSDKGRRIAADA</sequence>
<dbReference type="EMBL" id="BAABBM010000001">
    <property type="protein sequence ID" value="GAA3900382.1"/>
    <property type="molecule type" value="Genomic_DNA"/>
</dbReference>
<dbReference type="InterPro" id="IPR037151">
    <property type="entry name" value="AlkB-like_sf"/>
</dbReference>
<keyword evidence="2" id="KW-0560">Oxidoreductase</keyword>
<keyword evidence="3" id="KW-1185">Reference proteome</keyword>
<dbReference type="GO" id="GO:0051213">
    <property type="term" value="F:dioxygenase activity"/>
    <property type="evidence" value="ECO:0007669"/>
    <property type="project" value="UniProtKB-KW"/>
</dbReference>
<feature type="domain" description="Fe2OG dioxygenase" evidence="1">
    <location>
        <begin position="92"/>
        <end position="183"/>
    </location>
</feature>
<dbReference type="Pfam" id="PF13532">
    <property type="entry name" value="2OG-FeII_Oxy_2"/>
    <property type="match status" value="1"/>
</dbReference>
<dbReference type="PROSITE" id="PS51471">
    <property type="entry name" value="FE2OG_OXY"/>
    <property type="match status" value="1"/>
</dbReference>
<reference evidence="3" key="1">
    <citation type="journal article" date="2019" name="Int. J. Syst. Evol. Microbiol.">
        <title>The Global Catalogue of Microorganisms (GCM) 10K type strain sequencing project: providing services to taxonomists for standard genome sequencing and annotation.</title>
        <authorList>
            <consortium name="The Broad Institute Genomics Platform"/>
            <consortium name="The Broad Institute Genome Sequencing Center for Infectious Disease"/>
            <person name="Wu L."/>
            <person name="Ma J."/>
        </authorList>
    </citation>
    <scope>NUCLEOTIDE SEQUENCE [LARGE SCALE GENOMIC DNA]</scope>
    <source>
        <strain evidence="3">JCM 17543</strain>
    </source>
</reference>
<evidence type="ECO:0000259" key="1">
    <source>
        <dbReference type="PROSITE" id="PS51471"/>
    </source>
</evidence>
<dbReference type="InterPro" id="IPR032857">
    <property type="entry name" value="ALKBH4"/>
</dbReference>
<dbReference type="Proteomes" id="UP001500827">
    <property type="component" value="Unassembled WGS sequence"/>
</dbReference>
<comment type="caution">
    <text evidence="2">The sequence shown here is derived from an EMBL/GenBank/DDBJ whole genome shotgun (WGS) entry which is preliminary data.</text>
</comment>
<accession>A0ABP7LEH5</accession>
<evidence type="ECO:0000313" key="3">
    <source>
        <dbReference type="Proteomes" id="UP001500827"/>
    </source>
</evidence>
<evidence type="ECO:0000313" key="2">
    <source>
        <dbReference type="EMBL" id="GAA3900382.1"/>
    </source>
</evidence>
<name>A0ABP7LEH5_9SPHN</name>
<dbReference type="InterPro" id="IPR005123">
    <property type="entry name" value="Oxoglu/Fe-dep_dioxygenase_dom"/>
</dbReference>
<dbReference type="InterPro" id="IPR027450">
    <property type="entry name" value="AlkB-like"/>
</dbReference>
<keyword evidence="2" id="KW-0223">Dioxygenase</keyword>
<dbReference type="PANTHER" id="PTHR12463:SF1">
    <property type="entry name" value="2-OXOGLUTARATE AND FE-DEPENDENT OXYGENASE FAMILY PROTEIN"/>
    <property type="match status" value="1"/>
</dbReference>
<protein>
    <submittedName>
        <fullName evidence="2">Alpha-ketoglutarate-dependent dioxygenase AlkB</fullName>
    </submittedName>
</protein>
<dbReference type="RefSeq" id="WP_344699456.1">
    <property type="nucleotide sequence ID" value="NZ_BAABBM010000001.1"/>
</dbReference>
<organism evidence="2 3">
    <name type="scientific">Sphingomonas limnosediminicola</name>
    <dbReference type="NCBI Taxonomy" id="940133"/>
    <lineage>
        <taxon>Bacteria</taxon>
        <taxon>Pseudomonadati</taxon>
        <taxon>Pseudomonadota</taxon>
        <taxon>Alphaproteobacteria</taxon>
        <taxon>Sphingomonadales</taxon>
        <taxon>Sphingomonadaceae</taxon>
        <taxon>Sphingomonas</taxon>
    </lineage>
</organism>
<dbReference type="Gene3D" id="2.60.120.590">
    <property type="entry name" value="Alpha-ketoglutarate-dependent dioxygenase AlkB-like"/>
    <property type="match status" value="1"/>
</dbReference>
<proteinExistence type="predicted"/>
<dbReference type="SUPFAM" id="SSF51197">
    <property type="entry name" value="Clavaminate synthase-like"/>
    <property type="match status" value="1"/>
</dbReference>
<gene>
    <name evidence="2" type="ORF">GCM10022276_19020</name>
</gene>
<dbReference type="PANTHER" id="PTHR12463">
    <property type="entry name" value="OXYGENASE-RELATED"/>
    <property type="match status" value="1"/>
</dbReference>